<evidence type="ECO:0000259" key="10">
    <source>
        <dbReference type="PROSITE" id="PS50893"/>
    </source>
</evidence>
<dbReference type="InterPro" id="IPR003593">
    <property type="entry name" value="AAA+_ATPase"/>
</dbReference>
<dbReference type="EMBL" id="QVLX01000004">
    <property type="protein sequence ID" value="RGE86924.1"/>
    <property type="molecule type" value="Genomic_DNA"/>
</dbReference>
<evidence type="ECO:0000256" key="7">
    <source>
        <dbReference type="ARBA" id="ARBA00022989"/>
    </source>
</evidence>
<dbReference type="InterPro" id="IPR017871">
    <property type="entry name" value="ABC_transporter-like_CS"/>
</dbReference>
<dbReference type="InterPro" id="IPR003439">
    <property type="entry name" value="ABC_transporter-like_ATP-bd"/>
</dbReference>
<dbReference type="Pfam" id="PF00664">
    <property type="entry name" value="ABC_membrane"/>
    <property type="match status" value="1"/>
</dbReference>
<name>A0A3E3K1A3_9FIRM</name>
<dbReference type="PROSITE" id="PS50893">
    <property type="entry name" value="ABC_TRANSPORTER_2"/>
    <property type="match status" value="1"/>
</dbReference>
<evidence type="ECO:0000256" key="3">
    <source>
        <dbReference type="ARBA" id="ARBA00022475"/>
    </source>
</evidence>
<dbReference type="PROSITE" id="PS00211">
    <property type="entry name" value="ABC_TRANSPORTER_1"/>
    <property type="match status" value="1"/>
</dbReference>
<evidence type="ECO:0000256" key="9">
    <source>
        <dbReference type="SAM" id="Phobius"/>
    </source>
</evidence>
<dbReference type="InterPro" id="IPR027417">
    <property type="entry name" value="P-loop_NTPase"/>
</dbReference>
<feature type="transmembrane region" description="Helical" evidence="9">
    <location>
        <begin position="52"/>
        <end position="73"/>
    </location>
</feature>
<evidence type="ECO:0000256" key="6">
    <source>
        <dbReference type="ARBA" id="ARBA00022840"/>
    </source>
</evidence>
<evidence type="ECO:0000256" key="8">
    <source>
        <dbReference type="ARBA" id="ARBA00023136"/>
    </source>
</evidence>
<reference evidence="12 13" key="1">
    <citation type="submission" date="2018-08" db="EMBL/GenBank/DDBJ databases">
        <title>A genome reference for cultivated species of the human gut microbiota.</title>
        <authorList>
            <person name="Zou Y."/>
            <person name="Xue W."/>
            <person name="Luo G."/>
        </authorList>
    </citation>
    <scope>NUCLEOTIDE SEQUENCE [LARGE SCALE GENOMIC DNA]</scope>
    <source>
        <strain evidence="12 13">AF37-2AT</strain>
    </source>
</reference>
<dbReference type="SUPFAM" id="SSF90123">
    <property type="entry name" value="ABC transporter transmembrane region"/>
    <property type="match status" value="1"/>
</dbReference>
<dbReference type="SUPFAM" id="SSF52540">
    <property type="entry name" value="P-loop containing nucleoside triphosphate hydrolases"/>
    <property type="match status" value="1"/>
</dbReference>
<keyword evidence="8 9" id="KW-0472">Membrane</keyword>
<keyword evidence="6 12" id="KW-0067">ATP-binding</keyword>
<dbReference type="Proteomes" id="UP000261080">
    <property type="component" value="Unassembled WGS sequence"/>
</dbReference>
<evidence type="ECO:0000313" key="12">
    <source>
        <dbReference type="EMBL" id="RGE86924.1"/>
    </source>
</evidence>
<dbReference type="AlphaFoldDB" id="A0A3E3K1A3"/>
<evidence type="ECO:0000256" key="1">
    <source>
        <dbReference type="ARBA" id="ARBA00004651"/>
    </source>
</evidence>
<dbReference type="PANTHER" id="PTHR43394:SF1">
    <property type="entry name" value="ATP-BINDING CASSETTE SUB-FAMILY B MEMBER 10, MITOCHONDRIAL"/>
    <property type="match status" value="1"/>
</dbReference>
<evidence type="ECO:0000256" key="2">
    <source>
        <dbReference type="ARBA" id="ARBA00022448"/>
    </source>
</evidence>
<keyword evidence="2" id="KW-0813">Transport</keyword>
<feature type="domain" description="ABC transporter" evidence="10">
    <location>
        <begin position="347"/>
        <end position="581"/>
    </location>
</feature>
<proteinExistence type="predicted"/>
<dbReference type="CDD" id="cd18548">
    <property type="entry name" value="ABC_6TM_Tm287_like"/>
    <property type="match status" value="1"/>
</dbReference>
<feature type="transmembrane region" description="Helical" evidence="9">
    <location>
        <begin position="133"/>
        <end position="151"/>
    </location>
</feature>
<dbReference type="OrthoDB" id="9762778at2"/>
<dbReference type="Pfam" id="PF00005">
    <property type="entry name" value="ABC_tran"/>
    <property type="match status" value="1"/>
</dbReference>
<gene>
    <name evidence="12" type="ORF">DW016_08195</name>
</gene>
<dbReference type="PROSITE" id="PS50929">
    <property type="entry name" value="ABC_TM1F"/>
    <property type="match status" value="1"/>
</dbReference>
<dbReference type="SMART" id="SM00382">
    <property type="entry name" value="AAA"/>
    <property type="match status" value="1"/>
</dbReference>
<feature type="transmembrane region" description="Helical" evidence="9">
    <location>
        <begin position="20"/>
        <end position="40"/>
    </location>
</feature>
<accession>A0A3E3K1A3</accession>
<feature type="transmembrane region" description="Helical" evidence="9">
    <location>
        <begin position="278"/>
        <end position="296"/>
    </location>
</feature>
<organism evidence="12 13">
    <name type="scientific">Sellimonas intestinalis</name>
    <dbReference type="NCBI Taxonomy" id="1653434"/>
    <lineage>
        <taxon>Bacteria</taxon>
        <taxon>Bacillati</taxon>
        <taxon>Bacillota</taxon>
        <taxon>Clostridia</taxon>
        <taxon>Lachnospirales</taxon>
        <taxon>Lachnospiraceae</taxon>
        <taxon>Sellimonas</taxon>
    </lineage>
</organism>
<dbReference type="RefSeq" id="WP_117493507.1">
    <property type="nucleotide sequence ID" value="NZ_BAABYU010000001.1"/>
</dbReference>
<keyword evidence="3" id="KW-1003">Cell membrane</keyword>
<dbReference type="InterPro" id="IPR011527">
    <property type="entry name" value="ABC1_TM_dom"/>
</dbReference>
<feature type="transmembrane region" description="Helical" evidence="9">
    <location>
        <begin position="157"/>
        <end position="181"/>
    </location>
</feature>
<dbReference type="PANTHER" id="PTHR43394">
    <property type="entry name" value="ATP-DEPENDENT PERMEASE MDL1, MITOCHONDRIAL"/>
    <property type="match status" value="1"/>
</dbReference>
<evidence type="ECO:0000259" key="11">
    <source>
        <dbReference type="PROSITE" id="PS50929"/>
    </source>
</evidence>
<evidence type="ECO:0000313" key="13">
    <source>
        <dbReference type="Proteomes" id="UP000261080"/>
    </source>
</evidence>
<keyword evidence="5" id="KW-0547">Nucleotide-binding</keyword>
<dbReference type="Gene3D" id="3.40.50.300">
    <property type="entry name" value="P-loop containing nucleotide triphosphate hydrolases"/>
    <property type="match status" value="1"/>
</dbReference>
<feature type="domain" description="ABC transmembrane type-1" evidence="11">
    <location>
        <begin position="17"/>
        <end position="298"/>
    </location>
</feature>
<dbReference type="GO" id="GO:0015421">
    <property type="term" value="F:ABC-type oligopeptide transporter activity"/>
    <property type="evidence" value="ECO:0007669"/>
    <property type="project" value="TreeGrafter"/>
</dbReference>
<comment type="subcellular location">
    <subcellularLocation>
        <location evidence="1">Cell membrane</location>
        <topology evidence="1">Multi-pass membrane protein</topology>
    </subcellularLocation>
</comment>
<evidence type="ECO:0000256" key="5">
    <source>
        <dbReference type="ARBA" id="ARBA00022741"/>
    </source>
</evidence>
<dbReference type="InterPro" id="IPR039421">
    <property type="entry name" value="Type_1_exporter"/>
</dbReference>
<keyword evidence="13" id="KW-1185">Reference proteome</keyword>
<dbReference type="Gene3D" id="1.20.1560.10">
    <property type="entry name" value="ABC transporter type 1, transmembrane domain"/>
    <property type="match status" value="1"/>
</dbReference>
<feature type="transmembrane region" description="Helical" evidence="9">
    <location>
        <begin position="238"/>
        <end position="258"/>
    </location>
</feature>
<keyword evidence="7 9" id="KW-1133">Transmembrane helix</keyword>
<dbReference type="FunFam" id="3.40.50.300:FF:000221">
    <property type="entry name" value="Multidrug ABC transporter ATP-binding protein"/>
    <property type="match status" value="1"/>
</dbReference>
<comment type="caution">
    <text evidence="12">The sequence shown here is derived from an EMBL/GenBank/DDBJ whole genome shotgun (WGS) entry which is preliminary data.</text>
</comment>
<sequence length="592" mass="65485">MRKLLKYLKDYKKESMIGPLFKLLEACFELVVPLIMANMIDIGIRNGDTGYILRMGSILILFAVLGLSCSLTAQYFAAKASVGFGTALRHDMFRHIQSLSYAEIDRAGSSTLVTRITSDINQVQSGVNLVLRLFLRSPFIVVGAMLMAFTISVKLALIFVVAVPLLSLVIYGIMVVSIPLYRQVQKRLDRILLSTRENLEGIRVIRAFGMQAREREEFKAKNTKFLAAQMLVGKISALLNPATYIIVNVATIAIVWFGGRETYAGGVTQGEVIALVNYMTQILTALVALSNLIVSFTKALACANRVNEVFDLEPSIQDPSVEELAGRETSVQEMMKEKEVTKVKEAVAFHQVSFAYPKSKVYAVTGLNFSVKQGEMIGIIGGTGSGKSTLVQMIPRFYDVTEGSVTVDGRDVRDYKIEELRQKIGMVPQRAVLFRGTIRDNMRVGNELADDVEIMEAVKRAQALEVVEGKPDGLDTMINEGGKNLSGGQRQRLTIARALVRKPQILILDDSASALDFATDARLRKAVRDLKDMTVFVVSQRAASVMQADRIMVMDDGKLVGIGTHEELMETCEVYREICLSQLSEKEVGRHV</sequence>
<dbReference type="GO" id="GO:0016887">
    <property type="term" value="F:ATP hydrolysis activity"/>
    <property type="evidence" value="ECO:0007669"/>
    <property type="project" value="InterPro"/>
</dbReference>
<protein>
    <submittedName>
        <fullName evidence="12">ABC transporter ATP-binding protein</fullName>
    </submittedName>
</protein>
<evidence type="ECO:0000256" key="4">
    <source>
        <dbReference type="ARBA" id="ARBA00022692"/>
    </source>
</evidence>
<keyword evidence="4 9" id="KW-0812">Transmembrane</keyword>
<dbReference type="InterPro" id="IPR036640">
    <property type="entry name" value="ABC1_TM_sf"/>
</dbReference>
<dbReference type="GO" id="GO:0005886">
    <property type="term" value="C:plasma membrane"/>
    <property type="evidence" value="ECO:0007669"/>
    <property type="project" value="UniProtKB-SubCell"/>
</dbReference>
<dbReference type="GO" id="GO:0005524">
    <property type="term" value="F:ATP binding"/>
    <property type="evidence" value="ECO:0007669"/>
    <property type="project" value="UniProtKB-KW"/>
</dbReference>